<dbReference type="Pfam" id="PF14310">
    <property type="entry name" value="Fn3-like"/>
    <property type="match status" value="1"/>
</dbReference>
<dbReference type="Gene3D" id="3.40.50.1700">
    <property type="entry name" value="Glycoside hydrolase family 3 C-terminal domain"/>
    <property type="match status" value="1"/>
</dbReference>
<dbReference type="InterPro" id="IPR036962">
    <property type="entry name" value="Glyco_hydro_3_N_sf"/>
</dbReference>
<sequence length="732" mass="76844">MTLRAASAGAGLLALLSTLALACPAQAAPGSDERAARLVEGMTLEEKIQTVFGYFATDFKPKNHIAPKEARRDSAGYVPGVARVGLPPQWQADAGVGVATQSSSKQPYERTALPSGLATAATWNPALAYAAGAMIGKEARQSGYNVMLAGGVNLMRDPRNGRNFEYAGEDPLLAGVMAGEQIRGIQSNHIIATVKHFAYNGQETKRFTVSSELGDAAARMSDLLAFQIAIERGDPGSVMCAYNRVNGVYSCENPYLLNEVLKRDWGYKGYVMSDWGAVHSTIPSANAGLDQQSGWPFDHSAYFSDALREAVTNGHVPQQRLDDMVRRIVRAMFEHGVMDHPVAIEPEASIDFSAHAAVTQAGSEEAMVLLKNSGALLPLGAGTRSIAIIGGHADKGVLSGGGSSQVHAHGGMAVPNEGPAEFPGPMVYHPSSPMQALAARSKARLAYLDGKDIAAAATLAAASDIAIVFATQWTAESVDAASLSLPAGRDELIAAVARANPRTVVVLETGGPVAMPWLADVGAVLQAWYPGTRGGVAIARVLSGEVNPSGHLPATFPASESQLPRPAIEADQPRADYNIEGAAVGYKWHDLTGRKPLFAFGHGLSYTSFAYSGLTAQFKDGVLSVTFSLKNTGARAGKAVPQIYVAPLAGGWEAPQRLGAWDKVALQPGAGATTTVTVDPRLLGVYDSASKTWRVAEGGYLVTLASAADAPAAAMQLHLPAFTVDVRGQLRR</sequence>
<feature type="chain" id="PRO_5030648009" evidence="3">
    <location>
        <begin position="28"/>
        <end position="732"/>
    </location>
</feature>
<protein>
    <submittedName>
        <fullName evidence="5">Glycosyl hydrolase</fullName>
    </submittedName>
</protein>
<dbReference type="InterPro" id="IPR050288">
    <property type="entry name" value="Cellulose_deg_GH3"/>
</dbReference>
<keyword evidence="3" id="KW-0732">Signal</keyword>
<reference evidence="5 6" key="1">
    <citation type="submission" date="2019-12" db="EMBL/GenBank/DDBJ databases">
        <title>Novel species isolated from a subtropical stream in China.</title>
        <authorList>
            <person name="Lu H."/>
        </authorList>
    </citation>
    <scope>NUCLEOTIDE SEQUENCE [LARGE SCALE GENOMIC DNA]</scope>
    <source>
        <strain evidence="5 6">FT127W</strain>
    </source>
</reference>
<dbReference type="SUPFAM" id="SSF52279">
    <property type="entry name" value="Beta-D-glucan exohydrolase, C-terminal domain"/>
    <property type="match status" value="1"/>
</dbReference>
<dbReference type="PRINTS" id="PR00133">
    <property type="entry name" value="GLHYDRLASE3"/>
</dbReference>
<accession>A0A7X4HCW9</accession>
<dbReference type="SUPFAM" id="SSF51445">
    <property type="entry name" value="(Trans)glycosidases"/>
    <property type="match status" value="1"/>
</dbReference>
<dbReference type="Gene3D" id="2.60.40.10">
    <property type="entry name" value="Immunoglobulins"/>
    <property type="match status" value="1"/>
</dbReference>
<evidence type="ECO:0000256" key="1">
    <source>
        <dbReference type="ARBA" id="ARBA00005336"/>
    </source>
</evidence>
<evidence type="ECO:0000259" key="4">
    <source>
        <dbReference type="SMART" id="SM01217"/>
    </source>
</evidence>
<dbReference type="PROSITE" id="PS51257">
    <property type="entry name" value="PROKAR_LIPOPROTEIN"/>
    <property type="match status" value="1"/>
</dbReference>
<dbReference type="SMART" id="SM01217">
    <property type="entry name" value="Fn3_like"/>
    <property type="match status" value="1"/>
</dbReference>
<dbReference type="Pfam" id="PF00933">
    <property type="entry name" value="Glyco_hydro_3"/>
    <property type="match status" value="1"/>
</dbReference>
<comment type="caution">
    <text evidence="5">The sequence shown here is derived from an EMBL/GenBank/DDBJ whole genome shotgun (WGS) entry which is preliminary data.</text>
</comment>
<comment type="similarity">
    <text evidence="1">Belongs to the glycosyl hydrolase 3 family.</text>
</comment>
<feature type="domain" description="Fibronectin type III-like" evidence="4">
    <location>
        <begin position="639"/>
        <end position="708"/>
    </location>
</feature>
<dbReference type="InterPro" id="IPR013783">
    <property type="entry name" value="Ig-like_fold"/>
</dbReference>
<evidence type="ECO:0000256" key="3">
    <source>
        <dbReference type="SAM" id="SignalP"/>
    </source>
</evidence>
<name>A0A7X4HCW9_9BURK</name>
<dbReference type="PANTHER" id="PTHR42715">
    <property type="entry name" value="BETA-GLUCOSIDASE"/>
    <property type="match status" value="1"/>
</dbReference>
<dbReference type="GO" id="GO:0004553">
    <property type="term" value="F:hydrolase activity, hydrolyzing O-glycosyl compounds"/>
    <property type="evidence" value="ECO:0007669"/>
    <property type="project" value="InterPro"/>
</dbReference>
<organism evidence="5 6">
    <name type="scientific">Pseudoduganella aquatica</name>
    <dbReference type="NCBI Taxonomy" id="2660641"/>
    <lineage>
        <taxon>Bacteria</taxon>
        <taxon>Pseudomonadati</taxon>
        <taxon>Pseudomonadota</taxon>
        <taxon>Betaproteobacteria</taxon>
        <taxon>Burkholderiales</taxon>
        <taxon>Oxalobacteraceae</taxon>
        <taxon>Telluria group</taxon>
        <taxon>Pseudoduganella</taxon>
    </lineage>
</organism>
<dbReference type="InterPro" id="IPR036881">
    <property type="entry name" value="Glyco_hydro_3_C_sf"/>
</dbReference>
<evidence type="ECO:0000256" key="2">
    <source>
        <dbReference type="ARBA" id="ARBA00022801"/>
    </source>
</evidence>
<dbReference type="RefSeq" id="WP_161073174.1">
    <property type="nucleotide sequence ID" value="NZ_WWCU01000017.1"/>
</dbReference>
<keyword evidence="6" id="KW-1185">Reference proteome</keyword>
<dbReference type="EMBL" id="WWCU01000017">
    <property type="protein sequence ID" value="MYN08868.1"/>
    <property type="molecule type" value="Genomic_DNA"/>
</dbReference>
<dbReference type="GO" id="GO:0005975">
    <property type="term" value="P:carbohydrate metabolic process"/>
    <property type="evidence" value="ECO:0007669"/>
    <property type="project" value="InterPro"/>
</dbReference>
<keyword evidence="2 5" id="KW-0378">Hydrolase</keyword>
<dbReference type="InterPro" id="IPR001764">
    <property type="entry name" value="Glyco_hydro_3_N"/>
</dbReference>
<evidence type="ECO:0000313" key="5">
    <source>
        <dbReference type="EMBL" id="MYN08868.1"/>
    </source>
</evidence>
<feature type="signal peptide" evidence="3">
    <location>
        <begin position="1"/>
        <end position="27"/>
    </location>
</feature>
<evidence type="ECO:0000313" key="6">
    <source>
        <dbReference type="Proteomes" id="UP000450676"/>
    </source>
</evidence>
<dbReference type="InterPro" id="IPR017853">
    <property type="entry name" value="GH"/>
</dbReference>
<dbReference type="InterPro" id="IPR002772">
    <property type="entry name" value="Glyco_hydro_3_C"/>
</dbReference>
<dbReference type="AlphaFoldDB" id="A0A7X4HCW9"/>
<gene>
    <name evidence="5" type="ORF">GTP77_16175</name>
</gene>
<dbReference type="PANTHER" id="PTHR42715:SF10">
    <property type="entry name" value="BETA-GLUCOSIDASE"/>
    <property type="match status" value="1"/>
</dbReference>
<dbReference type="Pfam" id="PF01915">
    <property type="entry name" value="Glyco_hydro_3_C"/>
    <property type="match status" value="1"/>
</dbReference>
<proteinExistence type="inferred from homology"/>
<dbReference type="Gene3D" id="3.20.20.300">
    <property type="entry name" value="Glycoside hydrolase, family 3, N-terminal domain"/>
    <property type="match status" value="1"/>
</dbReference>
<dbReference type="Proteomes" id="UP000450676">
    <property type="component" value="Unassembled WGS sequence"/>
</dbReference>
<dbReference type="InterPro" id="IPR026891">
    <property type="entry name" value="Fn3-like"/>
</dbReference>